<name>A0A382E115_9ZZZZ</name>
<accession>A0A382E115</accession>
<protein>
    <submittedName>
        <fullName evidence="1">Uncharacterized protein</fullName>
    </submittedName>
</protein>
<reference evidence="1" key="1">
    <citation type="submission" date="2018-05" db="EMBL/GenBank/DDBJ databases">
        <authorList>
            <person name="Lanie J.A."/>
            <person name="Ng W.-L."/>
            <person name="Kazmierczak K.M."/>
            <person name="Andrzejewski T.M."/>
            <person name="Davidsen T.M."/>
            <person name="Wayne K.J."/>
            <person name="Tettelin H."/>
            <person name="Glass J.I."/>
            <person name="Rusch D."/>
            <person name="Podicherti R."/>
            <person name="Tsui H.-C.T."/>
            <person name="Winkler M.E."/>
        </authorList>
    </citation>
    <scope>NUCLEOTIDE SEQUENCE</scope>
</reference>
<sequence>MVNTENKRNWLRVLIDSLELPSTAEFCRKAGLNRGLVDKLVAGAHRPRMDTLEKIKKAYPQTNMNWLVSGSGDVLEEPLDYHEDFLLIMYRKHFKEKQESRYTRALATAVEWLIREEEEFEELERNAKAAGLEDDPFLNELKSTLLLMHKTRRLISEVIRETKDKPRGLLDMQKTEESWENRLKMLNERIQTIVYLLKKE</sequence>
<evidence type="ECO:0000313" key="1">
    <source>
        <dbReference type="EMBL" id="SVB43527.1"/>
    </source>
</evidence>
<dbReference type="EMBL" id="UINC01041780">
    <property type="protein sequence ID" value="SVB43527.1"/>
    <property type="molecule type" value="Genomic_DNA"/>
</dbReference>
<proteinExistence type="predicted"/>
<dbReference type="AlphaFoldDB" id="A0A382E115"/>
<gene>
    <name evidence="1" type="ORF">METZ01_LOCUS196381</name>
</gene>
<organism evidence="1">
    <name type="scientific">marine metagenome</name>
    <dbReference type="NCBI Taxonomy" id="408172"/>
    <lineage>
        <taxon>unclassified sequences</taxon>
        <taxon>metagenomes</taxon>
        <taxon>ecological metagenomes</taxon>
    </lineage>
</organism>